<dbReference type="GO" id="GO:0003729">
    <property type="term" value="F:mRNA binding"/>
    <property type="evidence" value="ECO:0007669"/>
    <property type="project" value="InterPro"/>
</dbReference>
<evidence type="ECO:0000256" key="1">
    <source>
        <dbReference type="ARBA" id="ARBA00007879"/>
    </source>
</evidence>
<dbReference type="AlphaFoldDB" id="A0A9Q1QL07"/>
<organism evidence="4 5">
    <name type="scientific">Carnegiea gigantea</name>
    <dbReference type="NCBI Taxonomy" id="171969"/>
    <lineage>
        <taxon>Eukaryota</taxon>
        <taxon>Viridiplantae</taxon>
        <taxon>Streptophyta</taxon>
        <taxon>Embryophyta</taxon>
        <taxon>Tracheophyta</taxon>
        <taxon>Spermatophyta</taxon>
        <taxon>Magnoliopsida</taxon>
        <taxon>eudicotyledons</taxon>
        <taxon>Gunneridae</taxon>
        <taxon>Pentapetalae</taxon>
        <taxon>Caryophyllales</taxon>
        <taxon>Cactineae</taxon>
        <taxon>Cactaceae</taxon>
        <taxon>Cactoideae</taxon>
        <taxon>Echinocereeae</taxon>
        <taxon>Carnegiea</taxon>
    </lineage>
</organism>
<dbReference type="GO" id="GO:0032451">
    <property type="term" value="F:demethylase activity"/>
    <property type="evidence" value="ECO:0007669"/>
    <property type="project" value="InterPro"/>
</dbReference>
<dbReference type="Gene3D" id="2.60.120.590">
    <property type="entry name" value="Alpha-ketoglutarate-dependent dioxygenase AlkB-like"/>
    <property type="match status" value="1"/>
</dbReference>
<evidence type="ECO:0000259" key="3">
    <source>
        <dbReference type="PROSITE" id="PS51471"/>
    </source>
</evidence>
<dbReference type="InterPro" id="IPR037151">
    <property type="entry name" value="AlkB-like_sf"/>
</dbReference>
<feature type="region of interest" description="Disordered" evidence="2">
    <location>
        <begin position="58"/>
        <end position="118"/>
    </location>
</feature>
<dbReference type="InterPro" id="IPR044842">
    <property type="entry name" value="ALKBH9B/ALKBH10B-like"/>
</dbReference>
<evidence type="ECO:0000313" key="4">
    <source>
        <dbReference type="EMBL" id="KAJ8446247.1"/>
    </source>
</evidence>
<dbReference type="PANTHER" id="PTHR31447">
    <property type="entry name" value="HYDROXYPROLINE-RICH GLYCOPROTEIN FAMILY PROTEIN-RELATED"/>
    <property type="match status" value="1"/>
</dbReference>
<dbReference type="PANTHER" id="PTHR31447:SF1">
    <property type="entry name" value="OS06G0138200 PROTEIN"/>
    <property type="match status" value="1"/>
</dbReference>
<evidence type="ECO:0000313" key="5">
    <source>
        <dbReference type="Proteomes" id="UP001153076"/>
    </source>
</evidence>
<dbReference type="InterPro" id="IPR027450">
    <property type="entry name" value="AlkB-like"/>
</dbReference>
<comment type="caution">
    <text evidence="4">The sequence shown here is derived from an EMBL/GenBank/DDBJ whole genome shotgun (WGS) entry which is preliminary data.</text>
</comment>
<protein>
    <recommendedName>
        <fullName evidence="3">Fe2OG dioxygenase domain-containing protein</fullName>
    </recommendedName>
</protein>
<sequence>MRTAGDLAGESPETEWMSGLKDLEASQIAEIFDGFCYECHALLKSRLLALTNKKHVGESGNVDSSPFSSSETSTAPAPAPAPGPAPVNTNQQLSNHDRALSKESDDSKSSPSLIHGKPQVRDLFSPNLFSGVGNYGPSVTVSHAKSEEEEDEWRRFSQVGRKKNFVHNERVNGKVINVLQGLELHTGVFSPEEQKKIVESVYEYQRMGRKGELMGKYMLLISLIKTNASDYLIVVTKTWSCKLSFLIISDSSVVRKEPRTYSEPRKWMRGKGRVTIQFGCCYNYAVDKDGNPPGIIRDEEVDPLPPVFKQMIKRMVKWHVLPPTCVPNSCIVNIYDEGDCIPPHIDHHDFLRPFCTVSFLTECNILFGLNLKVSGAGDFSGPICIPLPVGSVLVLKGNGADVAKHCVPAVPAKRISVTFRRMDESKIPYNFLPDPELQNLKPLVRPSLGTKAAVAAQDQHQHEANKISGKARMWKPREPVDNAFVLQTNDFPPLGGLKL</sequence>
<dbReference type="OrthoDB" id="271595at2759"/>
<evidence type="ECO:0000256" key="2">
    <source>
        <dbReference type="SAM" id="MobiDB-lite"/>
    </source>
</evidence>
<dbReference type="GO" id="GO:0006402">
    <property type="term" value="P:mRNA catabolic process"/>
    <property type="evidence" value="ECO:0007669"/>
    <property type="project" value="InterPro"/>
</dbReference>
<keyword evidence="5" id="KW-1185">Reference proteome</keyword>
<dbReference type="SUPFAM" id="SSF51197">
    <property type="entry name" value="Clavaminate synthase-like"/>
    <property type="match status" value="1"/>
</dbReference>
<dbReference type="PROSITE" id="PS51471">
    <property type="entry name" value="FE2OG_OXY"/>
    <property type="match status" value="1"/>
</dbReference>
<dbReference type="EMBL" id="JAKOGI010000058">
    <property type="protein sequence ID" value="KAJ8446247.1"/>
    <property type="molecule type" value="Genomic_DNA"/>
</dbReference>
<comment type="similarity">
    <text evidence="1">Belongs to the alkB family.</text>
</comment>
<reference evidence="4" key="1">
    <citation type="submission" date="2022-04" db="EMBL/GenBank/DDBJ databases">
        <title>Carnegiea gigantea Genome sequencing and assembly v2.</title>
        <authorList>
            <person name="Copetti D."/>
            <person name="Sanderson M.J."/>
            <person name="Burquez A."/>
            <person name="Wojciechowski M.F."/>
        </authorList>
    </citation>
    <scope>NUCLEOTIDE SEQUENCE</scope>
    <source>
        <strain evidence="4">SGP5-SGP5p</strain>
        <tissue evidence="4">Aerial part</tissue>
    </source>
</reference>
<feature type="compositionally biased region" description="Low complexity" evidence="2">
    <location>
        <begin position="64"/>
        <end position="76"/>
    </location>
</feature>
<accession>A0A9Q1QL07</accession>
<name>A0A9Q1QL07_9CARY</name>
<feature type="domain" description="Fe2OG dioxygenase" evidence="3">
    <location>
        <begin position="326"/>
        <end position="423"/>
    </location>
</feature>
<gene>
    <name evidence="4" type="ORF">Cgig2_016018</name>
</gene>
<dbReference type="Pfam" id="PF13532">
    <property type="entry name" value="2OG-FeII_Oxy_2"/>
    <property type="match status" value="1"/>
</dbReference>
<dbReference type="InterPro" id="IPR005123">
    <property type="entry name" value="Oxoglu/Fe-dep_dioxygenase_dom"/>
</dbReference>
<proteinExistence type="inferred from homology"/>
<dbReference type="Proteomes" id="UP001153076">
    <property type="component" value="Unassembled WGS sequence"/>
</dbReference>
<feature type="compositionally biased region" description="Basic and acidic residues" evidence="2">
    <location>
        <begin position="95"/>
        <end position="108"/>
    </location>
</feature>